<comment type="subcellular location">
    <subcellularLocation>
        <location evidence="1">Cell envelope</location>
    </subcellularLocation>
</comment>
<proteinExistence type="predicted"/>
<dbReference type="PANTHER" id="PTHR32347:SF23">
    <property type="entry name" value="BLL5650 PROTEIN"/>
    <property type="match status" value="1"/>
</dbReference>
<sequence>MKKKVILGGAGTLLLIILIWFFSGSTAVEGGEVFIEAKKGTFKVEITTTGELEAEKSVKILGPNGLRAAQLWQVKIDHIVDEGTVVKKGDYIARLDQSELSDKMGSRYNELQQSLSKFTQTKLDTALELRAARDELINLRYAVEEKEIILSQSKFEPPATIKQAEINLEKAKREYSQAKENYKLKTQKAVAQMQEAAAELADDQAGYDFLEQMKKSFTITAPESGMLVYHREWNGTKMGIGSTIRAWDPVVATLPDLSTMISKTYVNEVDIRAINVGQQVVIGLDAFPEKKLSGKVTNVANIGEQKPNSDSKVFQVSILINESDTTLRPAMTTSNTIIAETIPNVVYVPLECLHSQGDSITYVVKKDGLGFAKTEVKVGEINANEAVIREGVQEGDKLYLSVPQGIDDAPIAFIKEENSLADN</sequence>
<dbReference type="PANTHER" id="PTHR32347">
    <property type="entry name" value="EFFLUX SYSTEM COMPONENT YKNX-RELATED"/>
    <property type="match status" value="1"/>
</dbReference>
<evidence type="ECO:0000313" key="5">
    <source>
        <dbReference type="EMBL" id="QSE99115.1"/>
    </source>
</evidence>
<accession>A0A975A2B5</accession>
<dbReference type="Proteomes" id="UP000662783">
    <property type="component" value="Chromosome"/>
</dbReference>
<dbReference type="Gene3D" id="2.40.420.20">
    <property type="match status" value="1"/>
</dbReference>
<dbReference type="KEGG" id="fuv:JR347_08515"/>
<organism evidence="5 6">
    <name type="scientific">Fulvivirga lutea</name>
    <dbReference type="NCBI Taxonomy" id="2810512"/>
    <lineage>
        <taxon>Bacteria</taxon>
        <taxon>Pseudomonadati</taxon>
        <taxon>Bacteroidota</taxon>
        <taxon>Cytophagia</taxon>
        <taxon>Cytophagales</taxon>
        <taxon>Fulvivirgaceae</taxon>
        <taxon>Fulvivirga</taxon>
    </lineage>
</organism>
<feature type="domain" description="YknX-like beta-barrel" evidence="4">
    <location>
        <begin position="263"/>
        <end position="333"/>
    </location>
</feature>
<dbReference type="AlphaFoldDB" id="A0A975A2B5"/>
<keyword evidence="2 3" id="KW-0175">Coiled coil</keyword>
<evidence type="ECO:0000256" key="2">
    <source>
        <dbReference type="ARBA" id="ARBA00023054"/>
    </source>
</evidence>
<dbReference type="InterPro" id="IPR050465">
    <property type="entry name" value="UPF0194_transport"/>
</dbReference>
<dbReference type="InterPro" id="IPR058636">
    <property type="entry name" value="Beta-barrel_YknX"/>
</dbReference>
<dbReference type="RefSeq" id="WP_205723626.1">
    <property type="nucleotide sequence ID" value="NZ_CP070608.1"/>
</dbReference>
<dbReference type="Gene3D" id="2.40.30.170">
    <property type="match status" value="1"/>
</dbReference>
<dbReference type="GO" id="GO:0030313">
    <property type="term" value="C:cell envelope"/>
    <property type="evidence" value="ECO:0007669"/>
    <property type="project" value="UniProtKB-SubCell"/>
</dbReference>
<dbReference type="EMBL" id="CP070608">
    <property type="protein sequence ID" value="QSE99115.1"/>
    <property type="molecule type" value="Genomic_DNA"/>
</dbReference>
<evidence type="ECO:0000256" key="3">
    <source>
        <dbReference type="SAM" id="Coils"/>
    </source>
</evidence>
<dbReference type="Pfam" id="PF25990">
    <property type="entry name" value="Beta-barrel_YknX"/>
    <property type="match status" value="1"/>
</dbReference>
<evidence type="ECO:0000313" key="6">
    <source>
        <dbReference type="Proteomes" id="UP000662783"/>
    </source>
</evidence>
<reference evidence="5" key="1">
    <citation type="submission" date="2021-02" db="EMBL/GenBank/DDBJ databases">
        <title>Fulvivirga sp. S481 isolated from sea water.</title>
        <authorList>
            <person name="Bae S.S."/>
            <person name="Baek K."/>
        </authorList>
    </citation>
    <scope>NUCLEOTIDE SEQUENCE</scope>
    <source>
        <strain evidence="5">S481</strain>
    </source>
</reference>
<name>A0A975A2B5_9BACT</name>
<protein>
    <submittedName>
        <fullName evidence="5">HlyD family efflux transporter periplasmic adaptor subunit</fullName>
    </submittedName>
</protein>
<evidence type="ECO:0000256" key="1">
    <source>
        <dbReference type="ARBA" id="ARBA00004196"/>
    </source>
</evidence>
<evidence type="ECO:0000259" key="4">
    <source>
        <dbReference type="Pfam" id="PF25990"/>
    </source>
</evidence>
<gene>
    <name evidence="5" type="ORF">JR347_08515</name>
</gene>
<keyword evidence="6" id="KW-1185">Reference proteome</keyword>
<feature type="coiled-coil region" evidence="3">
    <location>
        <begin position="161"/>
        <end position="199"/>
    </location>
</feature>